<evidence type="ECO:0000256" key="3">
    <source>
        <dbReference type="ARBA" id="ARBA00022741"/>
    </source>
</evidence>
<evidence type="ECO:0000259" key="8">
    <source>
        <dbReference type="PROSITE" id="PS50893"/>
    </source>
</evidence>
<dbReference type="SUPFAM" id="SSF52540">
    <property type="entry name" value="P-loop containing nucleoside triphosphate hydrolases"/>
    <property type="match status" value="2"/>
</dbReference>
<evidence type="ECO:0000313" key="10">
    <source>
        <dbReference type="EMBL" id="MDT0262780.1"/>
    </source>
</evidence>
<evidence type="ECO:0000259" key="9">
    <source>
        <dbReference type="PROSITE" id="PS50929"/>
    </source>
</evidence>
<feature type="domain" description="ABC transmembrane type-1" evidence="9">
    <location>
        <begin position="27"/>
        <end position="313"/>
    </location>
</feature>
<dbReference type="InterPro" id="IPR011527">
    <property type="entry name" value="ABC1_TM_dom"/>
</dbReference>
<gene>
    <name evidence="10" type="ORF">RM423_15390</name>
</gene>
<name>A0ABU2JCR8_9ACTN</name>
<dbReference type="Pfam" id="PF00005">
    <property type="entry name" value="ABC_tran"/>
    <property type="match status" value="2"/>
</dbReference>
<feature type="transmembrane region" description="Helical" evidence="7">
    <location>
        <begin position="818"/>
        <end position="842"/>
    </location>
</feature>
<dbReference type="GO" id="GO:0005524">
    <property type="term" value="F:ATP binding"/>
    <property type="evidence" value="ECO:0007669"/>
    <property type="project" value="UniProtKB-KW"/>
</dbReference>
<feature type="transmembrane region" description="Helical" evidence="7">
    <location>
        <begin position="958"/>
        <end position="976"/>
    </location>
</feature>
<dbReference type="PROSITE" id="PS50893">
    <property type="entry name" value="ABC_TRANSPORTER_2"/>
    <property type="match status" value="2"/>
</dbReference>
<evidence type="ECO:0000256" key="2">
    <source>
        <dbReference type="ARBA" id="ARBA00022692"/>
    </source>
</evidence>
<dbReference type="PROSITE" id="PS50929">
    <property type="entry name" value="ABC_TM1F"/>
    <property type="match status" value="2"/>
</dbReference>
<keyword evidence="3" id="KW-0547">Nucleotide-binding</keyword>
<dbReference type="CDD" id="cd18546">
    <property type="entry name" value="ABC_6TM_Rv0194_D2_like"/>
    <property type="match status" value="1"/>
</dbReference>
<evidence type="ECO:0000256" key="4">
    <source>
        <dbReference type="ARBA" id="ARBA00022840"/>
    </source>
</evidence>
<evidence type="ECO:0000256" key="5">
    <source>
        <dbReference type="ARBA" id="ARBA00022989"/>
    </source>
</evidence>
<feature type="domain" description="ABC transmembrane type-1" evidence="9">
    <location>
        <begin position="709"/>
        <end position="991"/>
    </location>
</feature>
<feature type="transmembrane region" description="Helical" evidence="7">
    <location>
        <begin position="848"/>
        <end position="866"/>
    </location>
</feature>
<proteinExistence type="predicted"/>
<dbReference type="RefSeq" id="WP_311423925.1">
    <property type="nucleotide sequence ID" value="NZ_JAVREH010000022.1"/>
</dbReference>
<dbReference type="Proteomes" id="UP001183176">
    <property type="component" value="Unassembled WGS sequence"/>
</dbReference>
<evidence type="ECO:0000313" key="11">
    <source>
        <dbReference type="Proteomes" id="UP001183176"/>
    </source>
</evidence>
<dbReference type="PROSITE" id="PS00211">
    <property type="entry name" value="ABC_TRANSPORTER_1"/>
    <property type="match status" value="1"/>
</dbReference>
<reference evidence="11" key="1">
    <citation type="submission" date="2023-07" db="EMBL/GenBank/DDBJ databases">
        <title>30 novel species of actinomycetes from the DSMZ collection.</title>
        <authorList>
            <person name="Nouioui I."/>
        </authorList>
    </citation>
    <scope>NUCLEOTIDE SEQUENCE [LARGE SCALE GENOMIC DNA]</scope>
    <source>
        <strain evidence="11">DSM 44399</strain>
    </source>
</reference>
<feature type="transmembrane region" description="Helical" evidence="7">
    <location>
        <begin position="141"/>
        <end position="163"/>
    </location>
</feature>
<dbReference type="PANTHER" id="PTHR24221">
    <property type="entry name" value="ATP-BINDING CASSETTE SUB-FAMILY B"/>
    <property type="match status" value="1"/>
</dbReference>
<feature type="transmembrane region" description="Helical" evidence="7">
    <location>
        <begin position="929"/>
        <end position="952"/>
    </location>
</feature>
<dbReference type="SMART" id="SM00382">
    <property type="entry name" value="AAA"/>
    <property type="match status" value="2"/>
</dbReference>
<dbReference type="EMBL" id="JAVREH010000022">
    <property type="protein sequence ID" value="MDT0262780.1"/>
    <property type="molecule type" value="Genomic_DNA"/>
</dbReference>
<evidence type="ECO:0000256" key="1">
    <source>
        <dbReference type="ARBA" id="ARBA00004651"/>
    </source>
</evidence>
<feature type="domain" description="ABC transporter" evidence="8">
    <location>
        <begin position="347"/>
        <end position="581"/>
    </location>
</feature>
<dbReference type="Gene3D" id="1.20.1560.10">
    <property type="entry name" value="ABC transporter type 1, transmembrane domain"/>
    <property type="match status" value="2"/>
</dbReference>
<dbReference type="CDD" id="cd18543">
    <property type="entry name" value="ABC_6TM_Rv0194_D1_like"/>
    <property type="match status" value="1"/>
</dbReference>
<dbReference type="InterPro" id="IPR003439">
    <property type="entry name" value="ABC_transporter-like_ATP-bd"/>
</dbReference>
<dbReference type="InterPro" id="IPR003593">
    <property type="entry name" value="AAA+_ATPase"/>
</dbReference>
<sequence>MPTAEPTTASWIRRLLGYCLRHRLDLFGAFAAALADAVVSVAVPLVIKHVIDLVSAPAANSVGHRNSITPWVLVLIGAALVQYALTFIRRYLAGRLSLDVQYDLRGDVFTSLQRLDGAAQDALQTGQVVSRSISDVGLVQGLLAFLPALTGNVLLFVISLIAMLWLSPLLTLVAFAIAPALWFVALASRRDLFPANWVAQQQAGNLVGHVEAAVTGVRVVKGFGQEQREVRELSAQARALFAMRMRVVRFQAKYSSALTAIPGLGQVGVLLLGGWLALHGQITIGTFLAFSTYLGQLVGPVRQVTALLTIGQQARAGVERVLEVIDSSPAVVDSPDARDIPPGPLELRFDDVSFGYTRSEPVLRGLDLTVRAGETVAIVGGSGSGKSTLAMLVPRFYDVHSGALSIGGVDVRQLRLADVRAAIGMVFEDSFLFSDTIAANIAYGRPGASQDEIVAAAEAAEAAGFITELPEGYDTLVGERGLTLSGGQRQRIALARALLTRPRIMLLDDATSAIDPRVESEILATLRHLIAGRTTVLVAHRRSTLALADRIAVLEHGRVADIGTFEELMVRSPLFRLLLGGPGDDAEGIDAGELCQDAEPSTTVVGGVTIALWQRRLPDSPDGSLNGVAVAGTSTGSLAAGRAGVAGAGGGPGGGGMLDGVPATPELLAKVAALPPATDHPAVDEAQAQASDEKFGLRRLLAPLKLPFALGIVLIGLDALLQLVLPSLIRTGIDRGVGEHHVQVLFIVSAIALGVLVFDWGVSAAGQWMTGRTGERLLYTLRVKAFAHLQRLSLDFYERELAGRIMTRMTTDVDALSNFLQTGLATALISVLTLVGVLIALLVLDAELALVLVVALPILLAATWAFRRAAVPAYVEARERVSTVNAQFQENVAGVRVAQVFSREQHNTRRFLGAASDYRNSRLRAQGYIAAYFPFVQFLADVSGAAVLGFGAHRLSHGTLTAGALIAFFLYLDAFFSPVQQLSQVFDGYQQASVGLSRLEDLLRAPTGTPNAEHPRPVDHLRGEITMAGVRFAYNHSDAPAVRDIDLRVPAGQSVALVGRTGAGKSTVVKLIARFYDPIEGSVRADGVDLRAMDLADYRRHLGFVPQEAYLSPGSIRDAIAYGRPEATDREVERAARAVGAHDMIATLSEGYLHEVGERGRNLSAGQRQLIALARAELVDPDILLLDEATAALDLASEAVVTEATQRLSRHRTTVTVAHRLTTAARADRILVMSEGRIVEDGPHEELLSRDGTYAALWRAYISGSDATDESSDGAELADVAGAVTHARTVVSD</sequence>
<dbReference type="Gene3D" id="3.40.50.300">
    <property type="entry name" value="P-loop containing nucleotide triphosphate hydrolases"/>
    <property type="match status" value="2"/>
</dbReference>
<feature type="transmembrane region" description="Helical" evidence="7">
    <location>
        <begin position="741"/>
        <end position="762"/>
    </location>
</feature>
<feature type="transmembrane region" description="Helical" evidence="7">
    <location>
        <begin position="67"/>
        <end position="88"/>
    </location>
</feature>
<feature type="domain" description="ABC transporter" evidence="8">
    <location>
        <begin position="1025"/>
        <end position="1260"/>
    </location>
</feature>
<evidence type="ECO:0000256" key="6">
    <source>
        <dbReference type="ARBA" id="ARBA00023136"/>
    </source>
</evidence>
<protein>
    <submittedName>
        <fullName evidence="10">ABC transporter ATP-binding protein</fullName>
    </submittedName>
</protein>
<feature type="transmembrane region" description="Helical" evidence="7">
    <location>
        <begin position="254"/>
        <end position="276"/>
    </location>
</feature>
<evidence type="ECO:0000256" key="7">
    <source>
        <dbReference type="SAM" id="Phobius"/>
    </source>
</evidence>
<dbReference type="InterPro" id="IPR036640">
    <property type="entry name" value="ABC1_TM_sf"/>
</dbReference>
<keyword evidence="4 10" id="KW-0067">ATP-binding</keyword>
<accession>A0ABU2JCR8</accession>
<dbReference type="InterPro" id="IPR039421">
    <property type="entry name" value="Type_1_exporter"/>
</dbReference>
<keyword evidence="11" id="KW-1185">Reference proteome</keyword>
<comment type="subcellular location">
    <subcellularLocation>
        <location evidence="1">Cell membrane</location>
        <topology evidence="1">Multi-pass membrane protein</topology>
    </subcellularLocation>
</comment>
<keyword evidence="2 7" id="KW-0812">Transmembrane</keyword>
<comment type="caution">
    <text evidence="10">The sequence shown here is derived from an EMBL/GenBank/DDBJ whole genome shotgun (WGS) entry which is preliminary data.</text>
</comment>
<keyword evidence="5 7" id="KW-1133">Transmembrane helix</keyword>
<organism evidence="10 11">
    <name type="scientific">Jatrophihabitans lederbergiae</name>
    <dbReference type="NCBI Taxonomy" id="3075547"/>
    <lineage>
        <taxon>Bacteria</taxon>
        <taxon>Bacillati</taxon>
        <taxon>Actinomycetota</taxon>
        <taxon>Actinomycetes</taxon>
        <taxon>Jatrophihabitantales</taxon>
        <taxon>Jatrophihabitantaceae</taxon>
        <taxon>Jatrophihabitans</taxon>
    </lineage>
</organism>
<feature type="transmembrane region" description="Helical" evidence="7">
    <location>
        <begin position="708"/>
        <end position="729"/>
    </location>
</feature>
<dbReference type="InterPro" id="IPR017871">
    <property type="entry name" value="ABC_transporter-like_CS"/>
</dbReference>
<dbReference type="InterPro" id="IPR027417">
    <property type="entry name" value="P-loop_NTPase"/>
</dbReference>
<keyword evidence="6 7" id="KW-0472">Membrane</keyword>
<dbReference type="SUPFAM" id="SSF90123">
    <property type="entry name" value="ABC transporter transmembrane region"/>
    <property type="match status" value="2"/>
</dbReference>
<feature type="transmembrane region" description="Helical" evidence="7">
    <location>
        <begin position="24"/>
        <end position="47"/>
    </location>
</feature>
<dbReference type="Pfam" id="PF00664">
    <property type="entry name" value="ABC_membrane"/>
    <property type="match status" value="2"/>
</dbReference>
<dbReference type="PANTHER" id="PTHR24221:SF629">
    <property type="entry name" value="MULTIDRUG EFFLUX ATP-BINDING_PERMEASE PROTEIN RV0194"/>
    <property type="match status" value="1"/>
</dbReference>
<feature type="transmembrane region" description="Helical" evidence="7">
    <location>
        <begin position="169"/>
        <end position="187"/>
    </location>
</feature>